<evidence type="ECO:0000259" key="1">
    <source>
        <dbReference type="Pfam" id="PF12680"/>
    </source>
</evidence>
<organism evidence="2 3">
    <name type="scientific">Crossiella equi</name>
    <dbReference type="NCBI Taxonomy" id="130796"/>
    <lineage>
        <taxon>Bacteria</taxon>
        <taxon>Bacillati</taxon>
        <taxon>Actinomycetota</taxon>
        <taxon>Actinomycetes</taxon>
        <taxon>Pseudonocardiales</taxon>
        <taxon>Pseudonocardiaceae</taxon>
        <taxon>Crossiella</taxon>
    </lineage>
</organism>
<evidence type="ECO:0000313" key="3">
    <source>
        <dbReference type="Proteomes" id="UP001519363"/>
    </source>
</evidence>
<proteinExistence type="predicted"/>
<keyword evidence="3" id="KW-1185">Reference proteome</keyword>
<feature type="domain" description="SnoaL-like" evidence="1">
    <location>
        <begin position="6"/>
        <end position="82"/>
    </location>
</feature>
<sequence>MPTPTEQYRAALESGDIPAALSLLTDDVVLRSPLTTRVRFEGKHEAEILLRVVLRELSDIRFQSDHGDDHTRYLVHTARAGGTPFEETTRVDLTPDGLIRGLTLSIRPLTGLTAVMAALAGPMAAALGKPRWMAVALTLGSRPLAAMTRLGDRHLVPLAAPRR</sequence>
<evidence type="ECO:0000313" key="2">
    <source>
        <dbReference type="EMBL" id="MBP2474210.1"/>
    </source>
</evidence>
<dbReference type="EMBL" id="JAGIOO010000001">
    <property type="protein sequence ID" value="MBP2474210.1"/>
    <property type="molecule type" value="Genomic_DNA"/>
</dbReference>
<dbReference type="InterPro" id="IPR032710">
    <property type="entry name" value="NTF2-like_dom_sf"/>
</dbReference>
<gene>
    <name evidence="2" type="ORF">JOF53_003082</name>
</gene>
<dbReference type="Proteomes" id="UP001519363">
    <property type="component" value="Unassembled WGS sequence"/>
</dbReference>
<reference evidence="2 3" key="1">
    <citation type="submission" date="2021-03" db="EMBL/GenBank/DDBJ databases">
        <title>Sequencing the genomes of 1000 actinobacteria strains.</title>
        <authorList>
            <person name="Klenk H.-P."/>
        </authorList>
    </citation>
    <scope>NUCLEOTIDE SEQUENCE [LARGE SCALE GENOMIC DNA]</scope>
    <source>
        <strain evidence="2 3">DSM 44580</strain>
    </source>
</reference>
<dbReference type="RefSeq" id="WP_086781085.1">
    <property type="nucleotide sequence ID" value="NZ_JAGIOO010000001.1"/>
</dbReference>
<dbReference type="SUPFAM" id="SSF54427">
    <property type="entry name" value="NTF2-like"/>
    <property type="match status" value="1"/>
</dbReference>
<protein>
    <recommendedName>
        <fullName evidence="1">SnoaL-like domain-containing protein</fullName>
    </recommendedName>
</protein>
<dbReference type="Gene3D" id="3.10.450.50">
    <property type="match status" value="1"/>
</dbReference>
<dbReference type="InterPro" id="IPR037401">
    <property type="entry name" value="SnoaL-like"/>
</dbReference>
<accession>A0ABS5ACB0</accession>
<name>A0ABS5ACB0_9PSEU</name>
<comment type="caution">
    <text evidence="2">The sequence shown here is derived from an EMBL/GenBank/DDBJ whole genome shotgun (WGS) entry which is preliminary data.</text>
</comment>
<dbReference type="Pfam" id="PF12680">
    <property type="entry name" value="SnoaL_2"/>
    <property type="match status" value="1"/>
</dbReference>